<keyword evidence="2 5" id="KW-0812">Transmembrane</keyword>
<dbReference type="InterPro" id="IPR044878">
    <property type="entry name" value="UbiA_sf"/>
</dbReference>
<name>A0A6J7TA46_9ZZZZ</name>
<dbReference type="EMBL" id="CAFBQF010000040">
    <property type="protein sequence ID" value="CAB5049952.1"/>
    <property type="molecule type" value="Genomic_DNA"/>
</dbReference>
<gene>
    <name evidence="6" type="ORF">UFOPK4295_00861</name>
</gene>
<evidence type="ECO:0000256" key="3">
    <source>
        <dbReference type="ARBA" id="ARBA00022989"/>
    </source>
</evidence>
<evidence type="ECO:0000313" key="6">
    <source>
        <dbReference type="EMBL" id="CAB5049952.1"/>
    </source>
</evidence>
<organism evidence="6">
    <name type="scientific">freshwater metagenome</name>
    <dbReference type="NCBI Taxonomy" id="449393"/>
    <lineage>
        <taxon>unclassified sequences</taxon>
        <taxon>metagenomes</taxon>
        <taxon>ecological metagenomes</taxon>
    </lineage>
</organism>
<feature type="transmembrane region" description="Helical" evidence="5">
    <location>
        <begin position="241"/>
        <end position="260"/>
    </location>
</feature>
<dbReference type="Pfam" id="PF01040">
    <property type="entry name" value="UbiA"/>
    <property type="match status" value="1"/>
</dbReference>
<comment type="subcellular location">
    <subcellularLocation>
        <location evidence="1">Membrane</location>
        <topology evidence="1">Multi-pass membrane protein</topology>
    </subcellularLocation>
</comment>
<feature type="transmembrane region" description="Helical" evidence="5">
    <location>
        <begin position="104"/>
        <end position="120"/>
    </location>
</feature>
<accession>A0A6J7TA46</accession>
<dbReference type="InterPro" id="IPR000537">
    <property type="entry name" value="UbiA_prenyltransferase"/>
</dbReference>
<dbReference type="GO" id="GO:0016020">
    <property type="term" value="C:membrane"/>
    <property type="evidence" value="ECO:0007669"/>
    <property type="project" value="UniProtKB-SubCell"/>
</dbReference>
<proteinExistence type="predicted"/>
<dbReference type="Gene3D" id="1.10.357.140">
    <property type="entry name" value="UbiA prenyltransferase"/>
    <property type="match status" value="1"/>
</dbReference>
<keyword evidence="4 5" id="KW-0472">Membrane</keyword>
<keyword evidence="3 5" id="KW-1133">Transmembrane helix</keyword>
<protein>
    <submittedName>
        <fullName evidence="6">Unannotated protein</fullName>
    </submittedName>
</protein>
<dbReference type="Gene3D" id="1.20.120.1780">
    <property type="entry name" value="UbiA prenyltransferase"/>
    <property type="match status" value="1"/>
</dbReference>
<feature type="transmembrane region" description="Helical" evidence="5">
    <location>
        <begin position="127"/>
        <end position="145"/>
    </location>
</feature>
<feature type="transmembrane region" description="Helical" evidence="5">
    <location>
        <begin position="151"/>
        <end position="170"/>
    </location>
</feature>
<evidence type="ECO:0000256" key="1">
    <source>
        <dbReference type="ARBA" id="ARBA00004141"/>
    </source>
</evidence>
<sequence>MKFLKSAHLAPTLVVTLVGFLLSMALFTFLQSLAIAAAVFCGQLTIGWSNDLVDAESDRAQNRLEKPIVNGSIKQVDLQRAIFVALPLCLLLSIFGPLHPAGGFTHLLGVGCGVAYNFYFKSRITSPLPYAIAFAALVSCVFIGAGRTPPWWVATSGALLGIAAHFANVLKDMEKDRSIGVQGLPQRIGSLNSIRVAGVGLGLVALLLSIYISTFRFPLIAAALLACTVLIVAPKRAGFPAIMGLALIDVMAFVASRGAVK</sequence>
<dbReference type="GO" id="GO:0016765">
    <property type="term" value="F:transferase activity, transferring alkyl or aryl (other than methyl) groups"/>
    <property type="evidence" value="ECO:0007669"/>
    <property type="project" value="InterPro"/>
</dbReference>
<feature type="transmembrane region" description="Helical" evidence="5">
    <location>
        <begin position="217"/>
        <end position="234"/>
    </location>
</feature>
<evidence type="ECO:0000256" key="5">
    <source>
        <dbReference type="SAM" id="Phobius"/>
    </source>
</evidence>
<dbReference type="AlphaFoldDB" id="A0A6J7TA46"/>
<feature type="transmembrane region" description="Helical" evidence="5">
    <location>
        <begin position="191"/>
        <end position="211"/>
    </location>
</feature>
<evidence type="ECO:0000256" key="4">
    <source>
        <dbReference type="ARBA" id="ARBA00023136"/>
    </source>
</evidence>
<reference evidence="6" key="1">
    <citation type="submission" date="2020-05" db="EMBL/GenBank/DDBJ databases">
        <authorList>
            <person name="Chiriac C."/>
            <person name="Salcher M."/>
            <person name="Ghai R."/>
            <person name="Kavagutti S V."/>
        </authorList>
    </citation>
    <scope>NUCLEOTIDE SEQUENCE</scope>
</reference>
<feature type="transmembrane region" description="Helical" evidence="5">
    <location>
        <begin position="7"/>
        <end position="27"/>
    </location>
</feature>
<evidence type="ECO:0000256" key="2">
    <source>
        <dbReference type="ARBA" id="ARBA00022692"/>
    </source>
</evidence>